<evidence type="ECO:0000256" key="7">
    <source>
        <dbReference type="ARBA" id="ARBA00023146"/>
    </source>
</evidence>
<dbReference type="Proteomes" id="UP001279734">
    <property type="component" value="Unassembled WGS sequence"/>
</dbReference>
<evidence type="ECO:0000256" key="2">
    <source>
        <dbReference type="ARBA" id="ARBA00012816"/>
    </source>
</evidence>
<keyword evidence="4" id="KW-0547">Nucleotide-binding</keyword>
<dbReference type="InterPro" id="IPR004364">
    <property type="entry name" value="Aa-tRNA-synt_II"/>
</dbReference>
<feature type="domain" description="Aminoacyl-transfer RNA synthetases class-II family profile" evidence="9">
    <location>
        <begin position="383"/>
        <end position="614"/>
    </location>
</feature>
<keyword evidence="3" id="KW-0436">Ligase</keyword>
<evidence type="ECO:0000256" key="1">
    <source>
        <dbReference type="ARBA" id="ARBA00008226"/>
    </source>
</evidence>
<dbReference type="PANTHER" id="PTHR22594:SF36">
    <property type="entry name" value="ASPARAGINE--TRNA LIGASE, CYTOPLASMIC 2"/>
    <property type="match status" value="1"/>
</dbReference>
<sequence length="624" mass="69569">MAFQETAVQNLIEISRYSKRVVLKSLLERSDGGVSLVGEKIVIGGWVKSAKKVMNEPPPPPPPPAVAEQAVTEQAEGRPKDLSCCEILVNWVPIIWCFKKASRASSRLDKEKSTDGLRELLPLPPTVVLQVSDGSCVDRLQVVVDSSIAHSEQTMLRGTSILVEGVLQLSSVAGKSVIELKAEKILHLGVVDHAKYPLSKTRIPFDTLWDWAHFRPRTTTVASITRIGNALTRATHTFFQNNGFLFVQVPVITAVDSEGQSEKFHVTTLFGRPTKEEMQSGVNDGRDIVSLDSIKASIKDKSNRIEELKRSNSNEEALIAAVQDLQKTKEIALQLEAKEKAKAATSSKSTVFSFSDDYFSCQAYLTVSGRLHLESYACAVGQVYSFGPRFKAETKQSAKRVAEMWMVEAEIAFAEEQEAMSCATDFLKFLCKWVLENCSQDMKFVVKRIDKTVADGLRSVESAKFEVISYAEAIYALKQVSERKFDAAIEDGLPLTQEHESYLADEIYKSPVIIHKYPKQLKPFYVRVNDDGETVAAFDVVIPKVGAVIRGSQNEERFSILSNRINELGLPSEKYEWYLDLRRHGTVKHAGFSLGFDLMVLLATGVTDVRNVIPFSRSYRILNN</sequence>
<comment type="similarity">
    <text evidence="1">Belongs to the class-II aminoacyl-tRNA synthetase family.</text>
</comment>
<accession>A0AAD3T8Y2</accession>
<evidence type="ECO:0000313" key="11">
    <source>
        <dbReference type="Proteomes" id="UP001279734"/>
    </source>
</evidence>
<evidence type="ECO:0000313" key="10">
    <source>
        <dbReference type="EMBL" id="GMH25820.1"/>
    </source>
</evidence>
<feature type="coiled-coil region" evidence="8">
    <location>
        <begin position="291"/>
        <end position="325"/>
    </location>
</feature>
<comment type="caution">
    <text evidence="10">The sequence shown here is derived from an EMBL/GenBank/DDBJ whole genome shotgun (WGS) entry which is preliminary data.</text>
</comment>
<dbReference type="NCBIfam" id="TIGR00457">
    <property type="entry name" value="asnS"/>
    <property type="match status" value="1"/>
</dbReference>
<dbReference type="GO" id="GO:0006421">
    <property type="term" value="P:asparaginyl-tRNA aminoacylation"/>
    <property type="evidence" value="ECO:0007669"/>
    <property type="project" value="InterPro"/>
</dbReference>
<keyword evidence="5" id="KW-0067">ATP-binding</keyword>
<proteinExistence type="inferred from homology"/>
<dbReference type="PANTHER" id="PTHR22594">
    <property type="entry name" value="ASPARTYL/LYSYL-TRNA SYNTHETASE"/>
    <property type="match status" value="1"/>
</dbReference>
<dbReference type="EC" id="6.1.1.22" evidence="2"/>
<keyword evidence="8" id="KW-0175">Coiled coil</keyword>
<dbReference type="AlphaFoldDB" id="A0AAD3T8Y2"/>
<dbReference type="GO" id="GO:0004816">
    <property type="term" value="F:asparagine-tRNA ligase activity"/>
    <property type="evidence" value="ECO:0007669"/>
    <property type="project" value="UniProtKB-EC"/>
</dbReference>
<evidence type="ECO:0000256" key="8">
    <source>
        <dbReference type="SAM" id="Coils"/>
    </source>
</evidence>
<keyword evidence="6" id="KW-0648">Protein biosynthesis</keyword>
<evidence type="ECO:0000256" key="5">
    <source>
        <dbReference type="ARBA" id="ARBA00022840"/>
    </source>
</evidence>
<dbReference type="Gene3D" id="3.30.930.10">
    <property type="entry name" value="Bira Bifunctional Protein, Domain 2"/>
    <property type="match status" value="1"/>
</dbReference>
<evidence type="ECO:0000256" key="6">
    <source>
        <dbReference type="ARBA" id="ARBA00022917"/>
    </source>
</evidence>
<dbReference type="SUPFAM" id="SSF55681">
    <property type="entry name" value="Class II aaRS and biotin synthetases"/>
    <property type="match status" value="1"/>
</dbReference>
<evidence type="ECO:0000256" key="4">
    <source>
        <dbReference type="ARBA" id="ARBA00022741"/>
    </source>
</evidence>
<name>A0AAD3T8Y2_NEPGR</name>
<dbReference type="Pfam" id="PF00152">
    <property type="entry name" value="tRNA-synt_2"/>
    <property type="match status" value="1"/>
</dbReference>
<evidence type="ECO:0000256" key="3">
    <source>
        <dbReference type="ARBA" id="ARBA00022598"/>
    </source>
</evidence>
<dbReference type="InterPro" id="IPR045864">
    <property type="entry name" value="aa-tRNA-synth_II/BPL/LPL"/>
</dbReference>
<keyword evidence="7" id="KW-0030">Aminoacyl-tRNA synthetase</keyword>
<dbReference type="GO" id="GO:0005524">
    <property type="term" value="F:ATP binding"/>
    <property type="evidence" value="ECO:0007669"/>
    <property type="project" value="UniProtKB-KW"/>
</dbReference>
<dbReference type="GO" id="GO:0005739">
    <property type="term" value="C:mitochondrion"/>
    <property type="evidence" value="ECO:0007669"/>
    <property type="project" value="TreeGrafter"/>
</dbReference>
<evidence type="ECO:0000259" key="9">
    <source>
        <dbReference type="PROSITE" id="PS50862"/>
    </source>
</evidence>
<dbReference type="InterPro" id="IPR006195">
    <property type="entry name" value="aa-tRNA-synth_II"/>
</dbReference>
<gene>
    <name evidence="10" type="ORF">Nepgr_027663</name>
</gene>
<dbReference type="NCBIfam" id="NF003037">
    <property type="entry name" value="PRK03932.1"/>
    <property type="match status" value="1"/>
</dbReference>
<dbReference type="EMBL" id="BSYO01000030">
    <property type="protein sequence ID" value="GMH25820.1"/>
    <property type="molecule type" value="Genomic_DNA"/>
</dbReference>
<protein>
    <recommendedName>
        <fullName evidence="2">asparagine--tRNA ligase</fullName>
        <ecNumber evidence="2">6.1.1.22</ecNumber>
    </recommendedName>
</protein>
<reference evidence="10" key="1">
    <citation type="submission" date="2023-05" db="EMBL/GenBank/DDBJ databases">
        <title>Nepenthes gracilis genome sequencing.</title>
        <authorList>
            <person name="Fukushima K."/>
        </authorList>
    </citation>
    <scope>NUCLEOTIDE SEQUENCE</scope>
    <source>
        <strain evidence="10">SING2019-196</strain>
    </source>
</reference>
<dbReference type="InterPro" id="IPR004522">
    <property type="entry name" value="Asn-tRNA-ligase"/>
</dbReference>
<organism evidence="10 11">
    <name type="scientific">Nepenthes gracilis</name>
    <name type="common">Slender pitcher plant</name>
    <dbReference type="NCBI Taxonomy" id="150966"/>
    <lineage>
        <taxon>Eukaryota</taxon>
        <taxon>Viridiplantae</taxon>
        <taxon>Streptophyta</taxon>
        <taxon>Embryophyta</taxon>
        <taxon>Tracheophyta</taxon>
        <taxon>Spermatophyta</taxon>
        <taxon>Magnoliopsida</taxon>
        <taxon>eudicotyledons</taxon>
        <taxon>Gunneridae</taxon>
        <taxon>Pentapetalae</taxon>
        <taxon>Caryophyllales</taxon>
        <taxon>Nepenthaceae</taxon>
        <taxon>Nepenthes</taxon>
    </lineage>
</organism>
<keyword evidence="11" id="KW-1185">Reference proteome</keyword>
<dbReference type="PROSITE" id="PS50862">
    <property type="entry name" value="AA_TRNA_LIGASE_II"/>
    <property type="match status" value="1"/>
</dbReference>